<keyword evidence="5" id="KW-0132">Cell division</keyword>
<gene>
    <name evidence="5" type="primary">ftsN</name>
    <name evidence="5" type="ORF">NCTC12872_01108</name>
</gene>
<feature type="region of interest" description="Disordered" evidence="2">
    <location>
        <begin position="142"/>
        <end position="196"/>
    </location>
</feature>
<dbReference type="NCBIfam" id="TIGR02223">
    <property type="entry name" value="ftsN"/>
    <property type="match status" value="1"/>
</dbReference>
<accession>A0A379CA15</accession>
<dbReference type="SUPFAM" id="SSF110997">
    <property type="entry name" value="Sporulation related repeat"/>
    <property type="match status" value="1"/>
</dbReference>
<keyword evidence="3" id="KW-0812">Transmembrane</keyword>
<dbReference type="InterPro" id="IPR007730">
    <property type="entry name" value="SPOR-like_dom"/>
</dbReference>
<evidence type="ECO:0000256" key="3">
    <source>
        <dbReference type="SAM" id="Phobius"/>
    </source>
</evidence>
<dbReference type="AlphaFoldDB" id="A0A379CA15"/>
<sequence>MQKRDYVRQSKKSNNNRVFIFAIIIILLLSAVSFLWFLKEKAPVPVQKTVITKPEPKEQSILPSRPEERYSYIRDLETREIAVDDEQAFNKLAQLNEKQKALLKERELAEQRRLAEIEQANNTASATPQIKPIETPIIRIQKESKVDKEQEKQQRLEQQRAEDERLAIEQKKLEQQRQAQREQAKQNSPKPTARFGVQCGAFRNSDQAENMYARLSMAGFNAQVIKGNKWNRVIIAPINTKSEAKKIMQKVKPIADCIVVGF</sequence>
<proteinExistence type="predicted"/>
<feature type="domain" description="SPOR" evidence="4">
    <location>
        <begin position="189"/>
        <end position="262"/>
    </location>
</feature>
<evidence type="ECO:0000313" key="6">
    <source>
        <dbReference type="Proteomes" id="UP000255417"/>
    </source>
</evidence>
<dbReference type="EMBL" id="UGTA01000001">
    <property type="protein sequence ID" value="SUB59133.1"/>
    <property type="molecule type" value="Genomic_DNA"/>
</dbReference>
<evidence type="ECO:0000256" key="2">
    <source>
        <dbReference type="SAM" id="MobiDB-lite"/>
    </source>
</evidence>
<evidence type="ECO:0000313" key="5">
    <source>
        <dbReference type="EMBL" id="SUB59133.1"/>
    </source>
</evidence>
<evidence type="ECO:0000256" key="1">
    <source>
        <dbReference type="NCBIfam" id="TIGR02223"/>
    </source>
</evidence>
<dbReference type="PANTHER" id="PTHR38687">
    <property type="entry name" value="CELL DIVISION PROTEIN DEDD-RELATED"/>
    <property type="match status" value="1"/>
</dbReference>
<dbReference type="InterPro" id="IPR036680">
    <property type="entry name" value="SPOR-like_sf"/>
</dbReference>
<organism evidence="5 6">
    <name type="scientific">Phocoenobacter uteri</name>
    <dbReference type="NCBI Taxonomy" id="146806"/>
    <lineage>
        <taxon>Bacteria</taxon>
        <taxon>Pseudomonadati</taxon>
        <taxon>Pseudomonadota</taxon>
        <taxon>Gammaproteobacteria</taxon>
        <taxon>Pasteurellales</taxon>
        <taxon>Pasteurellaceae</taxon>
        <taxon>Phocoenobacter</taxon>
    </lineage>
</organism>
<dbReference type="Pfam" id="PF05036">
    <property type="entry name" value="SPOR"/>
    <property type="match status" value="1"/>
</dbReference>
<dbReference type="InterPro" id="IPR011930">
    <property type="entry name" value="FtsN"/>
</dbReference>
<dbReference type="OrthoDB" id="8558195at2"/>
<evidence type="ECO:0000259" key="4">
    <source>
        <dbReference type="PROSITE" id="PS51724"/>
    </source>
</evidence>
<feature type="transmembrane region" description="Helical" evidence="3">
    <location>
        <begin position="18"/>
        <end position="38"/>
    </location>
</feature>
<protein>
    <recommendedName>
        <fullName evidence="1">Cell division protein FtsN</fullName>
    </recommendedName>
</protein>
<keyword evidence="5" id="KW-0131">Cell cycle</keyword>
<keyword evidence="6" id="KW-1185">Reference proteome</keyword>
<keyword evidence="3" id="KW-1133">Transmembrane helix</keyword>
<name>A0A379CA15_9PAST</name>
<dbReference type="PANTHER" id="PTHR38687:SF2">
    <property type="entry name" value="CELL DIVISION PROTEIN FTSN"/>
    <property type="match status" value="1"/>
</dbReference>
<dbReference type="GO" id="GO:0042834">
    <property type="term" value="F:peptidoglycan binding"/>
    <property type="evidence" value="ECO:0007669"/>
    <property type="project" value="InterPro"/>
</dbReference>
<dbReference type="Gene3D" id="3.30.70.1070">
    <property type="entry name" value="Sporulation related repeat"/>
    <property type="match status" value="1"/>
</dbReference>
<reference evidence="5 6" key="1">
    <citation type="submission" date="2018-06" db="EMBL/GenBank/DDBJ databases">
        <authorList>
            <consortium name="Pathogen Informatics"/>
            <person name="Doyle S."/>
        </authorList>
    </citation>
    <scope>NUCLEOTIDE SEQUENCE [LARGE SCALE GENOMIC DNA]</scope>
    <source>
        <strain evidence="5 6">NCTC12872</strain>
    </source>
</reference>
<dbReference type="RefSeq" id="WP_115315624.1">
    <property type="nucleotide sequence ID" value="NZ_LWIF01000001.1"/>
</dbReference>
<dbReference type="PROSITE" id="PS51724">
    <property type="entry name" value="SPOR"/>
    <property type="match status" value="1"/>
</dbReference>
<keyword evidence="3" id="KW-0472">Membrane</keyword>
<dbReference type="GO" id="GO:0051301">
    <property type="term" value="P:cell division"/>
    <property type="evidence" value="ECO:0007669"/>
    <property type="project" value="UniProtKB-KW"/>
</dbReference>
<dbReference type="InterPro" id="IPR052521">
    <property type="entry name" value="Cell_div_SPOR-domain"/>
</dbReference>
<feature type="compositionally biased region" description="Basic and acidic residues" evidence="2">
    <location>
        <begin position="142"/>
        <end position="184"/>
    </location>
</feature>
<dbReference type="Proteomes" id="UP000255417">
    <property type="component" value="Unassembled WGS sequence"/>
</dbReference>